<sequence>MPGSNSIARFFYGYCWLDRREKTAAKVDLSLKMQTIDKKAS</sequence>
<keyword evidence="2" id="KW-1185">Reference proteome</keyword>
<gene>
    <name evidence="1" type="ORF">Enr17x_24070</name>
</gene>
<accession>A0A518IB84</accession>
<dbReference type="Proteomes" id="UP000318313">
    <property type="component" value="Chromosome"/>
</dbReference>
<organism evidence="1 2">
    <name type="scientific">Gimesia fumaroli</name>
    <dbReference type="NCBI Taxonomy" id="2527976"/>
    <lineage>
        <taxon>Bacteria</taxon>
        <taxon>Pseudomonadati</taxon>
        <taxon>Planctomycetota</taxon>
        <taxon>Planctomycetia</taxon>
        <taxon>Planctomycetales</taxon>
        <taxon>Planctomycetaceae</taxon>
        <taxon>Gimesia</taxon>
    </lineage>
</organism>
<reference evidence="1 2" key="1">
    <citation type="submission" date="2019-03" db="EMBL/GenBank/DDBJ databases">
        <title>Deep-cultivation of Planctomycetes and their phenomic and genomic characterization uncovers novel biology.</title>
        <authorList>
            <person name="Wiegand S."/>
            <person name="Jogler M."/>
            <person name="Boedeker C."/>
            <person name="Pinto D."/>
            <person name="Vollmers J."/>
            <person name="Rivas-Marin E."/>
            <person name="Kohn T."/>
            <person name="Peeters S.H."/>
            <person name="Heuer A."/>
            <person name="Rast P."/>
            <person name="Oberbeckmann S."/>
            <person name="Bunk B."/>
            <person name="Jeske O."/>
            <person name="Meyerdierks A."/>
            <person name="Storesund J.E."/>
            <person name="Kallscheuer N."/>
            <person name="Luecker S."/>
            <person name="Lage O.M."/>
            <person name="Pohl T."/>
            <person name="Merkel B.J."/>
            <person name="Hornburger P."/>
            <person name="Mueller R.-W."/>
            <person name="Bruemmer F."/>
            <person name="Labrenz M."/>
            <person name="Spormann A.M."/>
            <person name="Op den Camp H."/>
            <person name="Overmann J."/>
            <person name="Amann R."/>
            <person name="Jetten M.S.M."/>
            <person name="Mascher T."/>
            <person name="Medema M.H."/>
            <person name="Devos D.P."/>
            <person name="Kaster A.-K."/>
            <person name="Ovreas L."/>
            <person name="Rohde M."/>
            <person name="Galperin M.Y."/>
            <person name="Jogler C."/>
        </authorList>
    </citation>
    <scope>NUCLEOTIDE SEQUENCE [LARGE SCALE GENOMIC DNA]</scope>
    <source>
        <strain evidence="1 2">Enr17</strain>
    </source>
</reference>
<dbReference type="AlphaFoldDB" id="A0A518IB84"/>
<name>A0A518IB84_9PLAN</name>
<dbReference type="EMBL" id="CP037452">
    <property type="protein sequence ID" value="QDV50368.1"/>
    <property type="molecule type" value="Genomic_DNA"/>
</dbReference>
<evidence type="ECO:0000313" key="1">
    <source>
        <dbReference type="EMBL" id="QDV50368.1"/>
    </source>
</evidence>
<evidence type="ECO:0000313" key="2">
    <source>
        <dbReference type="Proteomes" id="UP000318313"/>
    </source>
</evidence>
<protein>
    <submittedName>
        <fullName evidence="1">Uncharacterized protein</fullName>
    </submittedName>
</protein>
<dbReference type="KEGG" id="gfm:Enr17x_24070"/>
<proteinExistence type="predicted"/>